<dbReference type="EMBL" id="JAAPAO010000219">
    <property type="protein sequence ID" value="KAF4667093.1"/>
    <property type="molecule type" value="Genomic_DNA"/>
</dbReference>
<comment type="caution">
    <text evidence="4">The sequence shown here is derived from an EMBL/GenBank/DDBJ whole genome shotgun (WGS) entry which is preliminary data.</text>
</comment>
<dbReference type="InterPro" id="IPR012337">
    <property type="entry name" value="RNaseH-like_sf"/>
</dbReference>
<evidence type="ECO:0000256" key="3">
    <source>
        <dbReference type="ARBA" id="ARBA00022918"/>
    </source>
</evidence>
<evidence type="ECO:0000256" key="1">
    <source>
        <dbReference type="ARBA" id="ARBA00022679"/>
    </source>
</evidence>
<dbReference type="InterPro" id="IPR036397">
    <property type="entry name" value="RNaseH_sf"/>
</dbReference>
<dbReference type="InterPro" id="IPR001969">
    <property type="entry name" value="Aspartic_peptidase_AS"/>
</dbReference>
<keyword evidence="5" id="KW-1185">Reference proteome</keyword>
<dbReference type="OrthoDB" id="431356at2759"/>
<dbReference type="GO" id="GO:0003676">
    <property type="term" value="F:nucleic acid binding"/>
    <property type="evidence" value="ECO:0007669"/>
    <property type="project" value="InterPro"/>
</dbReference>
<dbReference type="GO" id="GO:0004190">
    <property type="term" value="F:aspartic-type endopeptidase activity"/>
    <property type="evidence" value="ECO:0007669"/>
    <property type="project" value="InterPro"/>
</dbReference>
<dbReference type="GO" id="GO:0006508">
    <property type="term" value="P:proteolysis"/>
    <property type="evidence" value="ECO:0007669"/>
    <property type="project" value="InterPro"/>
</dbReference>
<dbReference type="Gene3D" id="3.30.70.270">
    <property type="match status" value="1"/>
</dbReference>
<organism evidence="4 5">
    <name type="scientific">Perkinsus chesapeaki</name>
    <name type="common">Clam parasite</name>
    <name type="synonym">Perkinsus andrewsi</name>
    <dbReference type="NCBI Taxonomy" id="330153"/>
    <lineage>
        <taxon>Eukaryota</taxon>
        <taxon>Sar</taxon>
        <taxon>Alveolata</taxon>
        <taxon>Perkinsozoa</taxon>
        <taxon>Perkinsea</taxon>
        <taxon>Perkinsida</taxon>
        <taxon>Perkinsidae</taxon>
        <taxon>Perkinsus</taxon>
    </lineage>
</organism>
<dbReference type="SUPFAM" id="SSF56672">
    <property type="entry name" value="DNA/RNA polymerases"/>
    <property type="match status" value="1"/>
</dbReference>
<dbReference type="PROSITE" id="PS00141">
    <property type="entry name" value="ASP_PROTEASE"/>
    <property type="match status" value="1"/>
</dbReference>
<evidence type="ECO:0000313" key="4">
    <source>
        <dbReference type="EMBL" id="KAF4667093.1"/>
    </source>
</evidence>
<dbReference type="GO" id="GO:0003964">
    <property type="term" value="F:RNA-directed DNA polymerase activity"/>
    <property type="evidence" value="ECO:0007669"/>
    <property type="project" value="UniProtKB-KW"/>
</dbReference>
<sequence length="2039" mass="223935">MVTAVDIQNAPDRESLAKLRATVRGSRTRKMKELVEIRNRTRSLNFDDEDGINDSDLADLYSKEEKLEYDIEALAKLADQATCRISELAKESFIPPPVTSTSPVDGGLSTLVTALTSALHKPPDLRARIADINGLSVASKALKDPFLLPTHFKRVEQLFVASGFAKFVDGKFTPDTDLEGHLVEKLIDTLTDNDGVIAEANATVDEAGGDWDRVKSVLLDKFSRPDNVRRELRRRTGKLAFRGALSFDSFVADVRQLRILANSVCHADSQSTPRSANNVHFINSVLRCLPSDVYADLVKQVTQTARLLKPESISKEWQLRLPFDGKANEVTILSILGDICQSLTVVSDARKPSRFPDREAGSKDIRDRLLYTSDSGNTNVKKEYRGVMDWARQQPYVLFVTGPGVEKLEKAPANSAGLGAASEVKYMTSRRGQRYALLAFATRSAGETAATDCFTDRKLYSRVKQFDADYNRESKNSRGRASQYISSSCSSTLSTAVSQALVTVPSKGSACSHYSDEPRAGIDFPGVPDDALCLGSSPSGVQQQRPLSEVSLDLCLTQGSHTLLVTGIVDTGASASYLVSTSPLDHLPFDSSSAPNPAKVQLADGRCIQVHNLFQLAVSVRDISSHEWFGNIEHTFRFLPLQSGASSSNDVRPKPYCLVGRDLIDQWQILCKGVSGAWIADRQVYGMLQKGVLSRPTGASLRTLSDDDTEGLFYNADVSTKKVDSSDFSVISPAPVLADSVRVKLPSHTEAELHALWRSIASRGWLDVSCSGSYHTRVRPLLPAERLDVPNQTYVAELWLPKLTVPRVAVSDYAGAMYRRLSAALKQSYSELVSDFVAKGFWVAAPFSNSSAPPCRIPVANVFLVSSGANPSQPVKSRLCDLRPINSALPSASLHGGPSLYHILCSIRLVAPCALITADIKSAFYSVRICAESGTAYITMKTANGTYITTRVSFGIGAGPLALRGTLGVGVAGYRDSDTATDSWLHDYFDDLVLAGMPVAVARDLCQLLYFLALAGFLSQEKKLAVATAAVDVKSMQAVFTEYNVDAIVGDTITIFNVAFSYVTKAGRTLLTTDCRRALRVGRALDFFQKDSPLSQKLTKKDYFGVSGLLSFDCAKLHARARLLADVLRSVIGGYFADIGWDVPCDLAVLDADIRLAYLEILRWGQEICKLEAQPCSHDVAVRRVMSGPILLEVCSDASLFGGGYAIYSDGELIYEDAVRFTRSQTLHSSNRRELRVCLLALRKVAEISEYCCKSACKRRRGVSVDVCFRSDNRPSLAWIRSGSLKLQSSKVLERRALFRLVDSIGSELNVIRKHGTLSLEFIPGSSNVHADALSRLLDRPVTDAADRCLGEVLIPRKGGDVLDTREILEDQCCAIFDAERQLPGSPSPEDIFLGDDPNVDDADLLQLVSDSCCLLRDDDDEDMPECRNGLSSLFTIDDHCRSTSILSMTMMTAGTIFSARDSIGRVSSDVRRVSGTEHCDPEPIIEGIARNCYDLESALWRVRLIRLLLKAWRAVARGESATLEADFVFGETGCYDRCNIAIAARSAQKCMLSSTGATASYLGDCKPQDGGPLHLLCSRDCPEVYVFRGGLPSGEAILSFYIPRSATILRRLIILDAHRRSLHSGLSGTLAAINHFHLTAIVSATRDVIGGCIACRLAYAVRGWHSPPGLGNGDLTTEEMSKYPPYTFATADVIALGEGIKAVSVQCRFTRHCIWRDLPSGVETTANVISTLARIQVITGGMKILWVDCASYFRSREFRESSWSKLCAEVRLLSRHAPWTGSHERHHRTMLNYLRNLTRNSAGRVRLLSPVDRETLYDRVALTHNTMPLGGYVVSGPELRYLCPDLLAYGHVRTLGASAAVKLEVPQLPYRVCRQARQVYLSEVWSRIKKANANVHPRLRAGYGDLDPGSTVLVYIPTPRKLALPFVIAHVVQRLNNRVEVVHPTGARTVEHSYNVVPLSRHPSDYTPREQGPSLVGLRLRVWIVDTEGRGDWYEGEVADQCGLMEVLIRWSNGEPEEWIDLTTENWCPLTCDGDVSP</sequence>
<gene>
    <name evidence="4" type="ORF">FOL47_003744</name>
</gene>
<dbReference type="Gene3D" id="3.30.420.10">
    <property type="entry name" value="Ribonuclease H-like superfamily/Ribonuclease H"/>
    <property type="match status" value="1"/>
</dbReference>
<accession>A0A7J6M686</accession>
<dbReference type="InterPro" id="IPR043502">
    <property type="entry name" value="DNA/RNA_pol_sf"/>
</dbReference>
<dbReference type="InterPro" id="IPR043128">
    <property type="entry name" value="Rev_trsase/Diguanyl_cyclase"/>
</dbReference>
<dbReference type="SUPFAM" id="SSF53098">
    <property type="entry name" value="Ribonuclease H-like"/>
    <property type="match status" value="1"/>
</dbReference>
<proteinExistence type="predicted"/>
<keyword evidence="2" id="KW-0548">Nucleotidyltransferase</keyword>
<reference evidence="4 5" key="1">
    <citation type="submission" date="2020-04" db="EMBL/GenBank/DDBJ databases">
        <title>Perkinsus chesapeaki whole genome sequence.</title>
        <authorList>
            <person name="Bogema D.R."/>
        </authorList>
    </citation>
    <scope>NUCLEOTIDE SEQUENCE [LARGE SCALE GENOMIC DNA]</scope>
    <source>
        <strain evidence="4">ATCC PRA-425</strain>
    </source>
</reference>
<keyword evidence="1" id="KW-0808">Transferase</keyword>
<dbReference type="Proteomes" id="UP000591131">
    <property type="component" value="Unassembled WGS sequence"/>
</dbReference>
<name>A0A7J6M686_PERCH</name>
<keyword evidence="3" id="KW-0695">RNA-directed DNA polymerase</keyword>
<evidence type="ECO:0000256" key="2">
    <source>
        <dbReference type="ARBA" id="ARBA00022695"/>
    </source>
</evidence>
<dbReference type="Gene3D" id="3.10.10.10">
    <property type="entry name" value="HIV Type 1 Reverse Transcriptase, subunit A, domain 1"/>
    <property type="match status" value="1"/>
</dbReference>
<evidence type="ECO:0000313" key="5">
    <source>
        <dbReference type="Proteomes" id="UP000591131"/>
    </source>
</evidence>
<protein>
    <submittedName>
        <fullName evidence="4">Uncharacterized protein</fullName>
    </submittedName>
</protein>